<accession>A0A9D4AKH5</accession>
<name>A0A9D4AKH5_9ROSI</name>
<keyword evidence="2" id="KW-1185">Reference proteome</keyword>
<protein>
    <submittedName>
        <fullName evidence="1">Uncharacterized protein</fullName>
    </submittedName>
</protein>
<dbReference type="Proteomes" id="UP000828251">
    <property type="component" value="Unassembled WGS sequence"/>
</dbReference>
<organism evidence="1 2">
    <name type="scientific">Gossypium stocksii</name>
    <dbReference type="NCBI Taxonomy" id="47602"/>
    <lineage>
        <taxon>Eukaryota</taxon>
        <taxon>Viridiplantae</taxon>
        <taxon>Streptophyta</taxon>
        <taxon>Embryophyta</taxon>
        <taxon>Tracheophyta</taxon>
        <taxon>Spermatophyta</taxon>
        <taxon>Magnoliopsida</taxon>
        <taxon>eudicotyledons</taxon>
        <taxon>Gunneridae</taxon>
        <taxon>Pentapetalae</taxon>
        <taxon>rosids</taxon>
        <taxon>malvids</taxon>
        <taxon>Malvales</taxon>
        <taxon>Malvaceae</taxon>
        <taxon>Malvoideae</taxon>
        <taxon>Gossypium</taxon>
    </lineage>
</organism>
<proteinExistence type="predicted"/>
<comment type="caution">
    <text evidence="1">The sequence shown here is derived from an EMBL/GenBank/DDBJ whole genome shotgun (WGS) entry which is preliminary data.</text>
</comment>
<reference evidence="1 2" key="1">
    <citation type="journal article" date="2021" name="Plant Biotechnol. J.">
        <title>Multi-omics assisted identification of the key and species-specific regulatory components of drought-tolerant mechanisms in Gossypium stocksii.</title>
        <authorList>
            <person name="Yu D."/>
            <person name="Ke L."/>
            <person name="Zhang D."/>
            <person name="Wu Y."/>
            <person name="Sun Y."/>
            <person name="Mei J."/>
            <person name="Sun J."/>
            <person name="Sun Y."/>
        </authorList>
    </citation>
    <scope>NUCLEOTIDE SEQUENCE [LARGE SCALE GENOMIC DNA]</scope>
    <source>
        <strain evidence="2">cv. E1</strain>
        <tissue evidence="1">Leaf</tissue>
    </source>
</reference>
<gene>
    <name evidence="1" type="ORF">J1N35_000845</name>
</gene>
<sequence>MEKKMNGVLLVRKKLKNQPMNYILWVVVDCQCGTFSSHENTMANLWHPLRGLKKDEDPMLIPLVFAKS</sequence>
<dbReference type="AlphaFoldDB" id="A0A9D4AKH5"/>
<evidence type="ECO:0000313" key="1">
    <source>
        <dbReference type="EMBL" id="KAH1129467.1"/>
    </source>
</evidence>
<evidence type="ECO:0000313" key="2">
    <source>
        <dbReference type="Proteomes" id="UP000828251"/>
    </source>
</evidence>
<dbReference type="EMBL" id="JAIQCV010000001">
    <property type="protein sequence ID" value="KAH1129467.1"/>
    <property type="molecule type" value="Genomic_DNA"/>
</dbReference>